<dbReference type="EMBL" id="SZYD01000018">
    <property type="protein sequence ID" value="KAD2806114.1"/>
    <property type="molecule type" value="Genomic_DNA"/>
</dbReference>
<dbReference type="AlphaFoldDB" id="A0A5N6LWX7"/>
<dbReference type="Proteomes" id="UP000326396">
    <property type="component" value="Linkage Group LG8"/>
</dbReference>
<protein>
    <recommendedName>
        <fullName evidence="3">Replication factor A C-terminal domain-containing protein</fullName>
    </recommendedName>
</protein>
<evidence type="ECO:0008006" key="3">
    <source>
        <dbReference type="Google" id="ProtNLM"/>
    </source>
</evidence>
<dbReference type="PANTHER" id="PTHR47165">
    <property type="entry name" value="OS03G0429900 PROTEIN"/>
    <property type="match status" value="1"/>
</dbReference>
<sequence length="262" mass="29838">MKRKTQSNTNSSLHCQSPNESYYLDNGDCSYVCEFCKAFFWFDERNIRSSTTRHPRYNQCCKGGRVKLQLPTTPHPTIQTHFTCLASITDISAYRTWYYALCSDCTKKVYPKGINMVCEDHGTILDPNYMYCVKVAEETSTTNMVFFNEAITSIVNIKCAEMVINHGYTDPKTIPTPILSVRGIPKILHITLKRDGTISVHKVVDTFATPTKTTYPHGDAQYNAKPLTKPSKRQVLHAQGNLSQKPYKKKIKYLQKECTGTH</sequence>
<reference evidence="1 2" key="1">
    <citation type="submission" date="2019-05" db="EMBL/GenBank/DDBJ databases">
        <title>Mikania micrantha, genome provides insights into the molecular mechanism of rapid growth.</title>
        <authorList>
            <person name="Liu B."/>
        </authorList>
    </citation>
    <scope>NUCLEOTIDE SEQUENCE [LARGE SCALE GENOMIC DNA]</scope>
    <source>
        <strain evidence="1">NLD-2019</strain>
        <tissue evidence="1">Leaf</tissue>
    </source>
</reference>
<dbReference type="InterPro" id="IPR012340">
    <property type="entry name" value="NA-bd_OB-fold"/>
</dbReference>
<evidence type="ECO:0000313" key="1">
    <source>
        <dbReference type="EMBL" id="KAD2806114.1"/>
    </source>
</evidence>
<dbReference type="PANTHER" id="PTHR47165:SF4">
    <property type="entry name" value="OS03G0429900 PROTEIN"/>
    <property type="match status" value="1"/>
</dbReference>
<accession>A0A5N6LWX7</accession>
<dbReference type="SUPFAM" id="SSF50249">
    <property type="entry name" value="Nucleic acid-binding proteins"/>
    <property type="match status" value="1"/>
</dbReference>
<proteinExistence type="predicted"/>
<organism evidence="1 2">
    <name type="scientific">Mikania micrantha</name>
    <name type="common">bitter vine</name>
    <dbReference type="NCBI Taxonomy" id="192012"/>
    <lineage>
        <taxon>Eukaryota</taxon>
        <taxon>Viridiplantae</taxon>
        <taxon>Streptophyta</taxon>
        <taxon>Embryophyta</taxon>
        <taxon>Tracheophyta</taxon>
        <taxon>Spermatophyta</taxon>
        <taxon>Magnoliopsida</taxon>
        <taxon>eudicotyledons</taxon>
        <taxon>Gunneridae</taxon>
        <taxon>Pentapetalae</taxon>
        <taxon>asterids</taxon>
        <taxon>campanulids</taxon>
        <taxon>Asterales</taxon>
        <taxon>Asteraceae</taxon>
        <taxon>Asteroideae</taxon>
        <taxon>Heliantheae alliance</taxon>
        <taxon>Eupatorieae</taxon>
        <taxon>Mikania</taxon>
    </lineage>
</organism>
<name>A0A5N6LWX7_9ASTR</name>
<comment type="caution">
    <text evidence="1">The sequence shown here is derived from an EMBL/GenBank/DDBJ whole genome shotgun (WGS) entry which is preliminary data.</text>
</comment>
<evidence type="ECO:0000313" key="2">
    <source>
        <dbReference type="Proteomes" id="UP000326396"/>
    </source>
</evidence>
<keyword evidence="2" id="KW-1185">Reference proteome</keyword>
<gene>
    <name evidence="1" type="ORF">E3N88_39491</name>
</gene>
<dbReference type="OrthoDB" id="1729439at2759"/>
<dbReference type="Gene3D" id="2.40.50.140">
    <property type="entry name" value="Nucleic acid-binding proteins"/>
    <property type="match status" value="1"/>
</dbReference>